<gene>
    <name evidence="3" type="ORF">EPUS_02406</name>
</gene>
<dbReference type="Proteomes" id="UP000019373">
    <property type="component" value="Unassembled WGS sequence"/>
</dbReference>
<sequence>MKSLLSLAHSLPYAIPMFLVLLNPVSATSNTSCTIPPAPTVVPVVFPLSELPDYYYQPPVHLSSADQLSIEVSESQIRDKLSLYALALDGKAFDGLDYVFTDDVVIDFSNPVGLVRGLANVKEALEGALDGFRTHTLLGTQVINVDPNNTCTASTLHYFTTTFYGTGDQEGRSAVTTGQYRDRWYQNEAGEWFVVLRLTIFFVSNLSHVFAFVPLQLGWRARADRNSQGLRWEPDFLMRVVSGELMVGRGLLISNAISNLDGDGDDDDDDDGEQAGNLPLPDKYKVTAIYSYMAELQQ</sequence>
<dbReference type="AlphaFoldDB" id="U1HPA0"/>
<feature type="chain" id="PRO_5004612171" description="SnoaL-like domain-containing protein" evidence="1">
    <location>
        <begin position="28"/>
        <end position="298"/>
    </location>
</feature>
<dbReference type="InterPro" id="IPR032710">
    <property type="entry name" value="NTF2-like_dom_sf"/>
</dbReference>
<dbReference type="Pfam" id="PF13577">
    <property type="entry name" value="SnoaL_4"/>
    <property type="match status" value="1"/>
</dbReference>
<name>U1HPA0_ENDPU</name>
<evidence type="ECO:0000256" key="1">
    <source>
        <dbReference type="SAM" id="SignalP"/>
    </source>
</evidence>
<dbReference type="RefSeq" id="XP_007803503.1">
    <property type="nucleotide sequence ID" value="XM_007805312.1"/>
</dbReference>
<dbReference type="OrthoDB" id="2148716at2759"/>
<dbReference type="InterPro" id="IPR037401">
    <property type="entry name" value="SnoaL-like"/>
</dbReference>
<dbReference type="CDD" id="cd00531">
    <property type="entry name" value="NTF2_like"/>
    <property type="match status" value="1"/>
</dbReference>
<feature type="signal peptide" evidence="1">
    <location>
        <begin position="1"/>
        <end position="27"/>
    </location>
</feature>
<evidence type="ECO:0000313" key="3">
    <source>
        <dbReference type="EMBL" id="ERF70884.1"/>
    </source>
</evidence>
<organism evidence="3 4">
    <name type="scientific">Endocarpon pusillum (strain Z07020 / HMAS-L-300199)</name>
    <name type="common">Lichen-forming fungus</name>
    <dbReference type="NCBI Taxonomy" id="1263415"/>
    <lineage>
        <taxon>Eukaryota</taxon>
        <taxon>Fungi</taxon>
        <taxon>Dikarya</taxon>
        <taxon>Ascomycota</taxon>
        <taxon>Pezizomycotina</taxon>
        <taxon>Eurotiomycetes</taxon>
        <taxon>Chaetothyriomycetidae</taxon>
        <taxon>Verrucariales</taxon>
        <taxon>Verrucariaceae</taxon>
        <taxon>Endocarpon</taxon>
    </lineage>
</organism>
<dbReference type="GeneID" id="19237460"/>
<dbReference type="Gene3D" id="3.10.450.50">
    <property type="match status" value="1"/>
</dbReference>
<reference evidence="4" key="1">
    <citation type="journal article" date="2014" name="BMC Genomics">
        <title>Genome characteristics reveal the impact of lichenization on lichen-forming fungus Endocarpon pusillum Hedwig (Verrucariales, Ascomycota).</title>
        <authorList>
            <person name="Wang Y.-Y."/>
            <person name="Liu B."/>
            <person name="Zhang X.-Y."/>
            <person name="Zhou Q.-M."/>
            <person name="Zhang T."/>
            <person name="Li H."/>
            <person name="Yu Y.-F."/>
            <person name="Zhang X.-L."/>
            <person name="Hao X.-Y."/>
            <person name="Wang M."/>
            <person name="Wang L."/>
            <person name="Wei J.-C."/>
        </authorList>
    </citation>
    <scope>NUCLEOTIDE SEQUENCE [LARGE SCALE GENOMIC DNA]</scope>
    <source>
        <strain evidence="4">Z07020 / HMAS-L-300199</strain>
    </source>
</reference>
<proteinExistence type="predicted"/>
<keyword evidence="1" id="KW-0732">Signal</keyword>
<dbReference type="SUPFAM" id="SSF54427">
    <property type="entry name" value="NTF2-like"/>
    <property type="match status" value="1"/>
</dbReference>
<keyword evidence="4" id="KW-1185">Reference proteome</keyword>
<feature type="domain" description="SnoaL-like" evidence="2">
    <location>
        <begin position="74"/>
        <end position="195"/>
    </location>
</feature>
<accession>U1HPA0</accession>
<dbReference type="EMBL" id="KE721278">
    <property type="protein sequence ID" value="ERF70884.1"/>
    <property type="molecule type" value="Genomic_DNA"/>
</dbReference>
<evidence type="ECO:0000259" key="2">
    <source>
        <dbReference type="Pfam" id="PF13577"/>
    </source>
</evidence>
<protein>
    <recommendedName>
        <fullName evidence="2">SnoaL-like domain-containing protein</fullName>
    </recommendedName>
</protein>
<dbReference type="eggNOG" id="ENOG502SS2B">
    <property type="taxonomic scope" value="Eukaryota"/>
</dbReference>
<dbReference type="HOGENOM" id="CLU_933929_0_0_1"/>
<evidence type="ECO:0000313" key="4">
    <source>
        <dbReference type="Proteomes" id="UP000019373"/>
    </source>
</evidence>